<name>L8FNY6_PSED2</name>
<reference evidence="2" key="1">
    <citation type="submission" date="2010-09" db="EMBL/GenBank/DDBJ databases">
        <title>The genome sequence of Geomyces destructans 20631-21.</title>
        <authorList>
            <consortium name="The Broad Institute Genome Sequencing Platform"/>
            <person name="Cuomo C.A."/>
            <person name="Blehert D.S."/>
            <person name="Lorch J.M."/>
            <person name="Young S.K."/>
            <person name="Zeng Q."/>
            <person name="Gargeya S."/>
            <person name="Fitzgerald M."/>
            <person name="Haas B."/>
            <person name="Abouelleil A."/>
            <person name="Alvarado L."/>
            <person name="Arachchi H.M."/>
            <person name="Berlin A."/>
            <person name="Brown A."/>
            <person name="Chapman S.B."/>
            <person name="Chen Z."/>
            <person name="Dunbar C."/>
            <person name="Freedman E."/>
            <person name="Gearin G."/>
            <person name="Gellesch M."/>
            <person name="Goldberg J."/>
            <person name="Griggs A."/>
            <person name="Gujja S."/>
            <person name="Heiman D."/>
            <person name="Howarth C."/>
            <person name="Larson L."/>
            <person name="Lui A."/>
            <person name="MacDonald P.J.P."/>
            <person name="Montmayeur A."/>
            <person name="Murphy C."/>
            <person name="Neiman D."/>
            <person name="Pearson M."/>
            <person name="Priest M."/>
            <person name="Roberts A."/>
            <person name="Saif S."/>
            <person name="Shea T."/>
            <person name="Shenoy N."/>
            <person name="Sisk P."/>
            <person name="Stolte C."/>
            <person name="Sykes S."/>
            <person name="Wortman J."/>
            <person name="Nusbaum C."/>
            <person name="Birren B."/>
        </authorList>
    </citation>
    <scope>NUCLEOTIDE SEQUENCE [LARGE SCALE GENOMIC DNA]</scope>
    <source>
        <strain evidence="2">ATCC MYA-4855 / 20631-21</strain>
    </source>
</reference>
<evidence type="ECO:0000313" key="2">
    <source>
        <dbReference type="Proteomes" id="UP000011064"/>
    </source>
</evidence>
<sequence>MASWLKRPDVIKAHHRATRPLDAISDSAKHARDSGVCQRLKSRPSNAIYDKLRHDKSSPYGLLEITLAKFLPDSVNRTLPKEASTPAWQLPAGYHLVFFPPPTANLLADGTDDMHFPGKPWVRRMWAGGSIEFRTDERRKYLTSKHHQHDALRCREQIKDAVVKGSVGNEKVWVDIMRAIGPTRVYQKHALSAAEAVDQAAIIESRNLVFMPAKTPGQAIDDVSKPTRIIKPTIKPDFSVSMVPDANLLFRFSALTFNAHRIHLDREYARTVEGFRNIVVHGPLSILLMLKVLSSQMGSSETGIPQMVKSITYKNLTPLFTDEKMTICVRRQPQADATSTEADTETQIKAGRILAQADSILAEADSILDADSTPAEAGSGVTKWDVWIENEEGGYAVKGTAETVDTGYVSPPSLTKLVRFVKGE</sequence>
<accession>L8FNY6</accession>
<dbReference type="EMBL" id="GL573179">
    <property type="protein sequence ID" value="ELR02168.1"/>
    <property type="molecule type" value="Genomic_DNA"/>
</dbReference>
<dbReference type="PANTHER" id="PTHR28152">
    <property type="entry name" value="HYDROXYACYL-THIOESTER DEHYDRATASE TYPE 2, MITOCHONDRIAL"/>
    <property type="match status" value="1"/>
</dbReference>
<dbReference type="PANTHER" id="PTHR28152:SF1">
    <property type="entry name" value="HYDROXYACYL-THIOESTER DEHYDRATASE TYPE 2, MITOCHONDRIAL"/>
    <property type="match status" value="1"/>
</dbReference>
<keyword evidence="2" id="KW-1185">Reference proteome</keyword>
<dbReference type="InParanoid" id="L8FNY6"/>
<dbReference type="GO" id="GO:0005739">
    <property type="term" value="C:mitochondrion"/>
    <property type="evidence" value="ECO:0007669"/>
    <property type="project" value="TreeGrafter"/>
</dbReference>
<dbReference type="SUPFAM" id="SSF54637">
    <property type="entry name" value="Thioesterase/thiol ester dehydrase-isomerase"/>
    <property type="match status" value="1"/>
</dbReference>
<dbReference type="Proteomes" id="UP000011064">
    <property type="component" value="Unassembled WGS sequence"/>
</dbReference>
<dbReference type="OrthoDB" id="3257538at2759"/>
<dbReference type="FunCoup" id="L8FNY6">
    <property type="interactions" value="40"/>
</dbReference>
<protein>
    <submittedName>
        <fullName evidence="1">Uncharacterized protein</fullName>
    </submittedName>
</protein>
<dbReference type="AlphaFoldDB" id="L8FNY6"/>
<dbReference type="HOGENOM" id="CLU_028690_1_1_1"/>
<dbReference type="GO" id="GO:0019171">
    <property type="term" value="F:(3R)-hydroxyacyl-[acyl-carrier-protein] dehydratase activity"/>
    <property type="evidence" value="ECO:0007669"/>
    <property type="project" value="TreeGrafter"/>
</dbReference>
<evidence type="ECO:0000313" key="1">
    <source>
        <dbReference type="EMBL" id="ELR02168.1"/>
    </source>
</evidence>
<proteinExistence type="predicted"/>
<organism evidence="1 2">
    <name type="scientific">Pseudogymnoascus destructans (strain ATCC MYA-4855 / 20631-21)</name>
    <name type="common">Bat white-nose syndrome fungus</name>
    <name type="synonym">Geomyces destructans</name>
    <dbReference type="NCBI Taxonomy" id="658429"/>
    <lineage>
        <taxon>Eukaryota</taxon>
        <taxon>Fungi</taxon>
        <taxon>Dikarya</taxon>
        <taxon>Ascomycota</taxon>
        <taxon>Pezizomycotina</taxon>
        <taxon>Leotiomycetes</taxon>
        <taxon>Thelebolales</taxon>
        <taxon>Thelebolaceae</taxon>
        <taxon>Pseudogymnoascus</taxon>
    </lineage>
</organism>
<dbReference type="InterPro" id="IPR052741">
    <property type="entry name" value="Mitochondrial_HTD2"/>
</dbReference>
<dbReference type="Gene3D" id="3.10.129.10">
    <property type="entry name" value="Hotdog Thioesterase"/>
    <property type="match status" value="1"/>
</dbReference>
<dbReference type="InterPro" id="IPR029069">
    <property type="entry name" value="HotDog_dom_sf"/>
</dbReference>
<dbReference type="STRING" id="658429.L8FNY6"/>
<gene>
    <name evidence="1" type="ORF">GMDG_00961</name>
</gene>
<dbReference type="VEuPathDB" id="FungiDB:GMDG_00961"/>